<evidence type="ECO:0000256" key="5">
    <source>
        <dbReference type="ARBA" id="ARBA00023237"/>
    </source>
</evidence>
<evidence type="ECO:0000256" key="6">
    <source>
        <dbReference type="SAM" id="SignalP"/>
    </source>
</evidence>
<dbReference type="InterPro" id="IPR036777">
    <property type="entry name" value="Channel_Tsx-like_sf"/>
</dbReference>
<evidence type="ECO:0000313" key="7">
    <source>
        <dbReference type="EMBL" id="MEZ8721140.1"/>
    </source>
</evidence>
<feature type="signal peptide" evidence="6">
    <location>
        <begin position="1"/>
        <end position="44"/>
    </location>
</feature>
<sequence length="301" mass="33408">MLGIRTYKHARISGLLISNIESSIMRKSLLTLGLLAATSAPVMAADYSDGDTHKNDYNWMQFNIMHTVNEKPGSIDHTYLEMEFGGRSGIFDLYGYIDVFNLDSDNKDKSGADQLFLKLAPRMSIDGLTGKDLSFGPVQEIYLANYTTIDGGADLELADGSTKTPGYLTKWGIGSDIMVPWFGKMQLNAYATYDVKANEWNGYQISTNWFKPFINFENGSFIAYQGYIDYEFGIDEVTIPNVGQLKTSNGGAMFNGIYWHNDQFALGYGLKLYKDVYGLKDGGVAGDTSGVGHYFAATYKF</sequence>
<dbReference type="Proteomes" id="UP001570071">
    <property type="component" value="Unassembled WGS sequence"/>
</dbReference>
<name>A0ABV4MUX8_9VIBR</name>
<comment type="similarity">
    <text evidence="2">Belongs to the nucleoside-specific channel-forming outer membrane porin (Tsx) (TC 1.B.10) family.</text>
</comment>
<evidence type="ECO:0000313" key="8">
    <source>
        <dbReference type="Proteomes" id="UP001570071"/>
    </source>
</evidence>
<comment type="subcellular location">
    <subcellularLocation>
        <location evidence="1">Cell outer membrane</location>
    </subcellularLocation>
</comment>
<protein>
    <submittedName>
        <fullName evidence="7">Outer membrane protein OmpK</fullName>
    </submittedName>
</protein>
<dbReference type="Gene3D" id="2.40.230.20">
    <property type="entry name" value="Nucleoside-specific channel-forming protein, Tsx-like"/>
    <property type="match status" value="1"/>
</dbReference>
<keyword evidence="8" id="KW-1185">Reference proteome</keyword>
<proteinExistence type="inferred from homology"/>
<feature type="chain" id="PRO_5045494095" evidence="6">
    <location>
        <begin position="45"/>
        <end position="301"/>
    </location>
</feature>
<gene>
    <name evidence="7" type="ORF">AB6D66_08705</name>
</gene>
<keyword evidence="5" id="KW-0998">Cell outer membrane</keyword>
<dbReference type="SUPFAM" id="SSF111364">
    <property type="entry name" value="Tsx-like channel"/>
    <property type="match status" value="1"/>
</dbReference>
<dbReference type="Pfam" id="PF03502">
    <property type="entry name" value="Channel_Tsx"/>
    <property type="match status" value="1"/>
</dbReference>
<keyword evidence="4" id="KW-0472">Membrane</keyword>
<evidence type="ECO:0000256" key="2">
    <source>
        <dbReference type="ARBA" id="ARBA00008728"/>
    </source>
</evidence>
<keyword evidence="3 6" id="KW-0732">Signal</keyword>
<reference evidence="7 8" key="1">
    <citation type="journal article" date="2024" name="ISME J.">
        <title>Tailless and filamentous prophages are predominant in marine Vibrio.</title>
        <authorList>
            <person name="Steensen K."/>
            <person name="Seneca J."/>
            <person name="Bartlau N."/>
            <person name="Yu X.A."/>
            <person name="Hussain F.A."/>
            <person name="Polz M.F."/>
        </authorList>
    </citation>
    <scope>NUCLEOTIDE SEQUENCE [LARGE SCALE GENOMIC DNA]</scope>
    <source>
        <strain evidence="7 8">10N.239.312.F12</strain>
    </source>
</reference>
<evidence type="ECO:0000256" key="1">
    <source>
        <dbReference type="ARBA" id="ARBA00004442"/>
    </source>
</evidence>
<evidence type="ECO:0000256" key="3">
    <source>
        <dbReference type="ARBA" id="ARBA00022729"/>
    </source>
</evidence>
<accession>A0ABV4MUX8</accession>
<dbReference type="PRINTS" id="PR01277">
    <property type="entry name" value="CHANNELTSX"/>
</dbReference>
<comment type="caution">
    <text evidence="7">The sequence shown here is derived from an EMBL/GenBank/DDBJ whole genome shotgun (WGS) entry which is preliminary data.</text>
</comment>
<organism evidence="7 8">
    <name type="scientific">Vibrio pomeroyi</name>
    <dbReference type="NCBI Taxonomy" id="198832"/>
    <lineage>
        <taxon>Bacteria</taxon>
        <taxon>Pseudomonadati</taxon>
        <taxon>Pseudomonadota</taxon>
        <taxon>Gammaproteobacteria</taxon>
        <taxon>Vibrionales</taxon>
        <taxon>Vibrionaceae</taxon>
        <taxon>Vibrio</taxon>
    </lineage>
</organism>
<dbReference type="EMBL" id="JBFSSG010000014">
    <property type="protein sequence ID" value="MEZ8721140.1"/>
    <property type="molecule type" value="Genomic_DNA"/>
</dbReference>
<dbReference type="InterPro" id="IPR003055">
    <property type="entry name" value="Channel_Tsx"/>
</dbReference>
<evidence type="ECO:0000256" key="4">
    <source>
        <dbReference type="ARBA" id="ARBA00023136"/>
    </source>
</evidence>
<dbReference type="RefSeq" id="WP_164913289.1">
    <property type="nucleotide sequence ID" value="NZ_JBFSSG010000014.1"/>
</dbReference>
<dbReference type="InterPro" id="IPR018013">
    <property type="entry name" value="Channel_Tsx-like"/>
</dbReference>